<dbReference type="Pfam" id="PF00430">
    <property type="entry name" value="ATP-synt_B"/>
    <property type="match status" value="1"/>
</dbReference>
<evidence type="ECO:0000256" key="6">
    <source>
        <dbReference type="ARBA" id="ARBA00022547"/>
    </source>
</evidence>
<name>A0A6J7PUX7_9ZZZZ</name>
<evidence type="ECO:0000256" key="12">
    <source>
        <dbReference type="ARBA" id="ARBA00023310"/>
    </source>
</evidence>
<dbReference type="GO" id="GO:0046961">
    <property type="term" value="F:proton-transporting ATPase activity, rotational mechanism"/>
    <property type="evidence" value="ECO:0007669"/>
    <property type="project" value="TreeGrafter"/>
</dbReference>
<dbReference type="InterPro" id="IPR002146">
    <property type="entry name" value="ATP_synth_b/b'su_bac/chlpt"/>
</dbReference>
<dbReference type="InterPro" id="IPR050059">
    <property type="entry name" value="ATP_synthase_B_chain"/>
</dbReference>
<evidence type="ECO:0000313" key="16">
    <source>
        <dbReference type="EMBL" id="CAB4935141.1"/>
    </source>
</evidence>
<dbReference type="CDD" id="cd06503">
    <property type="entry name" value="ATP-synt_Fo_b"/>
    <property type="match status" value="1"/>
</dbReference>
<evidence type="ECO:0000256" key="10">
    <source>
        <dbReference type="ARBA" id="ARBA00023065"/>
    </source>
</evidence>
<accession>A0A6J7PUX7</accession>
<dbReference type="EMBL" id="CAFBNG010000033">
    <property type="protein sequence ID" value="CAB4935141.1"/>
    <property type="molecule type" value="Genomic_DNA"/>
</dbReference>
<evidence type="ECO:0000256" key="7">
    <source>
        <dbReference type="ARBA" id="ARBA00022692"/>
    </source>
</evidence>
<dbReference type="NCBIfam" id="NF004412">
    <property type="entry name" value="PRK05759.1-3"/>
    <property type="match status" value="1"/>
</dbReference>
<dbReference type="InterPro" id="IPR005864">
    <property type="entry name" value="ATP_synth_F0_bsu_bac"/>
</dbReference>
<evidence type="ECO:0000256" key="11">
    <source>
        <dbReference type="ARBA" id="ARBA00023136"/>
    </source>
</evidence>
<dbReference type="Gene3D" id="1.20.5.620">
    <property type="entry name" value="F1F0 ATP synthase subunit B, membrane domain"/>
    <property type="match status" value="1"/>
</dbReference>
<gene>
    <name evidence="16" type="ORF">UFOPK3774_00286</name>
    <name evidence="17" type="ORF">UFOPK4049_00793</name>
</gene>
<sequence length="183" mass="19941">MSAHLVMATMHTAAEEAGPSPIIPHPAEIVVGLVAFLILFWLLRTKAVPMFEKAYSDRTHAIQGGLERAEIAQREAEIALQKYQTQLADARGEAAKLRDEARQEGAAIIEAMRTTAQEEAARITESAKAAIEADRKQAMNALLGEVGTIATELASKIVGESLEDQARQSRVVERFLSEMESSK</sequence>
<keyword evidence="7 15" id="KW-0812">Transmembrane</keyword>
<evidence type="ECO:0000256" key="2">
    <source>
        <dbReference type="ARBA" id="ARBA00004308"/>
    </source>
</evidence>
<keyword evidence="6" id="KW-0138">CF(0)</keyword>
<comment type="similarity">
    <text evidence="3">Belongs to the ATPase B chain family.</text>
</comment>
<keyword evidence="12" id="KW-0066">ATP synthesis</keyword>
<dbReference type="PANTHER" id="PTHR33445">
    <property type="entry name" value="ATP SYNTHASE SUBUNIT B', CHLOROPLASTIC"/>
    <property type="match status" value="1"/>
</dbReference>
<evidence type="ECO:0000256" key="9">
    <source>
        <dbReference type="ARBA" id="ARBA00022989"/>
    </source>
</evidence>
<evidence type="ECO:0000256" key="4">
    <source>
        <dbReference type="ARBA" id="ARBA00022448"/>
    </source>
</evidence>
<evidence type="ECO:0000256" key="15">
    <source>
        <dbReference type="SAM" id="Phobius"/>
    </source>
</evidence>
<proteinExistence type="inferred from homology"/>
<dbReference type="GO" id="GO:0045259">
    <property type="term" value="C:proton-transporting ATP synthase complex"/>
    <property type="evidence" value="ECO:0007669"/>
    <property type="project" value="UniProtKB-KW"/>
</dbReference>
<evidence type="ECO:0000313" key="17">
    <source>
        <dbReference type="EMBL" id="CAB5006282.1"/>
    </source>
</evidence>
<dbReference type="PANTHER" id="PTHR33445:SF1">
    <property type="entry name" value="ATP SYNTHASE SUBUNIT B"/>
    <property type="match status" value="1"/>
</dbReference>
<evidence type="ECO:0000256" key="8">
    <source>
        <dbReference type="ARBA" id="ARBA00022781"/>
    </source>
</evidence>
<keyword evidence="8" id="KW-0375">Hydrogen ion transport</keyword>
<evidence type="ECO:0000256" key="14">
    <source>
        <dbReference type="SAM" id="Coils"/>
    </source>
</evidence>
<dbReference type="NCBIfam" id="TIGR01144">
    <property type="entry name" value="ATP_synt_b"/>
    <property type="match status" value="1"/>
</dbReference>
<keyword evidence="4" id="KW-0813">Transport</keyword>
<evidence type="ECO:0000256" key="5">
    <source>
        <dbReference type="ARBA" id="ARBA00022475"/>
    </source>
</evidence>
<evidence type="ECO:0000256" key="3">
    <source>
        <dbReference type="ARBA" id="ARBA00005513"/>
    </source>
</evidence>
<reference evidence="17" key="1">
    <citation type="submission" date="2020-05" db="EMBL/GenBank/DDBJ databases">
        <authorList>
            <person name="Chiriac C."/>
            <person name="Salcher M."/>
            <person name="Ghai R."/>
            <person name="Kavagutti S V."/>
        </authorList>
    </citation>
    <scope>NUCLEOTIDE SEQUENCE</scope>
</reference>
<dbReference type="HAMAP" id="MF_01398">
    <property type="entry name" value="ATP_synth_b_bprime"/>
    <property type="match status" value="1"/>
</dbReference>
<dbReference type="SUPFAM" id="SSF81573">
    <property type="entry name" value="F1F0 ATP synthase subunit B, membrane domain"/>
    <property type="match status" value="1"/>
</dbReference>
<keyword evidence="5" id="KW-1003">Cell membrane</keyword>
<dbReference type="GO" id="GO:0015986">
    <property type="term" value="P:proton motive force-driven ATP synthesis"/>
    <property type="evidence" value="ECO:0007669"/>
    <property type="project" value="InterPro"/>
</dbReference>
<feature type="transmembrane region" description="Helical" evidence="15">
    <location>
        <begin position="22"/>
        <end position="43"/>
    </location>
</feature>
<protein>
    <submittedName>
        <fullName evidence="17">Unannotated protein</fullName>
    </submittedName>
</protein>
<keyword evidence="11 15" id="KW-0472">Membrane</keyword>
<keyword evidence="10" id="KW-0406">Ion transport</keyword>
<evidence type="ECO:0000256" key="13">
    <source>
        <dbReference type="ARBA" id="ARBA00025198"/>
    </source>
</evidence>
<dbReference type="AlphaFoldDB" id="A0A6J7PUX7"/>
<comment type="subcellular location">
    <subcellularLocation>
        <location evidence="2">Endomembrane system</location>
    </subcellularLocation>
    <subcellularLocation>
        <location evidence="1">Membrane</location>
        <topology evidence="1">Single-pass membrane protein</topology>
    </subcellularLocation>
</comment>
<keyword evidence="14" id="KW-0175">Coiled coil</keyword>
<organism evidence="17">
    <name type="scientific">freshwater metagenome</name>
    <dbReference type="NCBI Taxonomy" id="449393"/>
    <lineage>
        <taxon>unclassified sequences</taxon>
        <taxon>metagenomes</taxon>
        <taxon>ecological metagenomes</taxon>
    </lineage>
</organism>
<keyword evidence="9 15" id="KW-1133">Transmembrane helix</keyword>
<feature type="coiled-coil region" evidence="14">
    <location>
        <begin position="66"/>
        <end position="100"/>
    </location>
</feature>
<evidence type="ECO:0000256" key="1">
    <source>
        <dbReference type="ARBA" id="ARBA00004167"/>
    </source>
</evidence>
<comment type="function">
    <text evidence="13">F(1)F(0) ATP synthase produces ATP from ADP in the presence of a proton or sodium gradient. F-type ATPases consist of two structural domains, F(1) containing the extramembraneous catalytic core and F(0) containing the membrane proton channel, linked together by a central stalk and a peripheral stalk. During catalysis, ATP synthesis in the catalytic domain of F(1) is coupled via a rotary mechanism of the central stalk subunits to proton translocation.</text>
</comment>
<dbReference type="GO" id="GO:0012505">
    <property type="term" value="C:endomembrane system"/>
    <property type="evidence" value="ECO:0007669"/>
    <property type="project" value="UniProtKB-SubCell"/>
</dbReference>
<dbReference type="InterPro" id="IPR028987">
    <property type="entry name" value="ATP_synth_B-like_membr_sf"/>
</dbReference>
<dbReference type="EMBL" id="CAFBPB010000093">
    <property type="protein sequence ID" value="CAB5006282.1"/>
    <property type="molecule type" value="Genomic_DNA"/>
</dbReference>